<dbReference type="GO" id="GO:0031388">
    <property type="term" value="P:organic acid phosphorylation"/>
    <property type="evidence" value="ECO:0007669"/>
    <property type="project" value="UniProtKB-UniRule"/>
</dbReference>
<comment type="similarity">
    <text evidence="1 4">Belongs to the glycerate kinase type-1 family.</text>
</comment>
<dbReference type="Proteomes" id="UP000663281">
    <property type="component" value="Chromosome"/>
</dbReference>
<dbReference type="Gene3D" id="3.90.1510.10">
    <property type="entry name" value="Glycerate kinase, domain 2"/>
    <property type="match status" value="1"/>
</dbReference>
<accession>A0A974XQ39</accession>
<evidence type="ECO:0000256" key="2">
    <source>
        <dbReference type="ARBA" id="ARBA00022679"/>
    </source>
</evidence>
<dbReference type="InterPro" id="IPR018193">
    <property type="entry name" value="Glyc_kinase_flavodox-like_fold"/>
</dbReference>
<dbReference type="Gene3D" id="3.40.50.10350">
    <property type="entry name" value="Glycerate kinase, domain 1"/>
    <property type="match status" value="1"/>
</dbReference>
<dbReference type="PANTHER" id="PTHR21599">
    <property type="entry name" value="GLYCERATE KINASE"/>
    <property type="match status" value="1"/>
</dbReference>
<keyword evidence="2 4" id="KW-0808">Transferase</keyword>
<evidence type="ECO:0000313" key="5">
    <source>
        <dbReference type="EMBL" id="QSX31211.1"/>
    </source>
</evidence>
<dbReference type="GO" id="GO:0008887">
    <property type="term" value="F:glycerate kinase activity"/>
    <property type="evidence" value="ECO:0007669"/>
    <property type="project" value="UniProtKB-UniRule"/>
</dbReference>
<dbReference type="RefSeq" id="WP_207325843.1">
    <property type="nucleotide sequence ID" value="NZ_CP071504.1"/>
</dbReference>
<organism evidence="5 6">
    <name type="scientific">Shewanella cyperi</name>
    <dbReference type="NCBI Taxonomy" id="2814292"/>
    <lineage>
        <taxon>Bacteria</taxon>
        <taxon>Pseudomonadati</taxon>
        <taxon>Pseudomonadota</taxon>
        <taxon>Gammaproteobacteria</taxon>
        <taxon>Alteromonadales</taxon>
        <taxon>Shewanellaceae</taxon>
        <taxon>Shewanella</taxon>
    </lineage>
</organism>
<dbReference type="NCBIfam" id="TIGR00045">
    <property type="entry name" value="glycerate kinase"/>
    <property type="match status" value="1"/>
</dbReference>
<dbReference type="InterPro" id="IPR018197">
    <property type="entry name" value="Glycerate_kinase_RE-like"/>
</dbReference>
<dbReference type="InterPro" id="IPR036129">
    <property type="entry name" value="Glycerate_kinase_sf"/>
</dbReference>
<evidence type="ECO:0000256" key="4">
    <source>
        <dbReference type="PIRNR" id="PIRNR006078"/>
    </source>
</evidence>
<dbReference type="SUPFAM" id="SSF110738">
    <property type="entry name" value="Glycerate kinase I"/>
    <property type="match status" value="1"/>
</dbReference>
<dbReference type="KEGG" id="scyp:JYB88_06135"/>
<evidence type="ECO:0000313" key="6">
    <source>
        <dbReference type="Proteomes" id="UP000663281"/>
    </source>
</evidence>
<sequence length="379" mass="38864">MQILIAPDSFKHSLGAADVAALIKQGFNDGWPQAQCVCLPLADGGEGTVSAIVQGCHGELLQQDVQDPLGRSHQAVYARLSNGEVVIELAQASGIQWLQPGELNPQCASSYGTGQLISAALAHKPKRLILALGGSACNDGGAGMLTALGVRLLDAEGQNLPPGGAALARLHRIDSTGLDPRIVDCELLLACDVDNPLLGPNGASAVYGPQKGADADMVAELDAALTHFADVLVAQGYRDMRQVSGAGAAGGTAFGALSLLGAKLVSGADWMLNRLKVEEQLGQVDLLITGEGCFDAQTLRGKAPMALLKLAQRAGVPIIGIGGCLGSGHQALLDAGFTALYGTQEAGLPLAELKAKAREALYLCALKLARELAAKAATS</sequence>
<keyword evidence="3 4" id="KW-0418">Kinase</keyword>
<gene>
    <name evidence="5" type="ORF">JYB88_06135</name>
</gene>
<dbReference type="PIRSF" id="PIRSF006078">
    <property type="entry name" value="GlxK"/>
    <property type="match status" value="1"/>
</dbReference>
<proteinExistence type="inferred from homology"/>
<name>A0A974XQ39_9GAMM</name>
<protein>
    <submittedName>
        <fullName evidence="5">Glycerate kinase</fullName>
    </submittedName>
</protein>
<dbReference type="AlphaFoldDB" id="A0A974XQ39"/>
<evidence type="ECO:0000256" key="3">
    <source>
        <dbReference type="ARBA" id="ARBA00022777"/>
    </source>
</evidence>
<dbReference type="Pfam" id="PF02595">
    <property type="entry name" value="Gly_kinase"/>
    <property type="match status" value="1"/>
</dbReference>
<keyword evidence="6" id="KW-1185">Reference proteome</keyword>
<reference evidence="5 6" key="1">
    <citation type="submission" date="2021-03" db="EMBL/GenBank/DDBJ databases">
        <title>Novel species identification of genus Shewanella.</title>
        <authorList>
            <person name="Liu G."/>
            <person name="Zhang Q."/>
        </authorList>
    </citation>
    <scope>NUCLEOTIDE SEQUENCE [LARGE SCALE GENOMIC DNA]</scope>
    <source>
        <strain evidence="5 6">FJAT-53726</strain>
    </source>
</reference>
<dbReference type="EMBL" id="CP071504">
    <property type="protein sequence ID" value="QSX31211.1"/>
    <property type="molecule type" value="Genomic_DNA"/>
</dbReference>
<evidence type="ECO:0000256" key="1">
    <source>
        <dbReference type="ARBA" id="ARBA00006284"/>
    </source>
</evidence>
<dbReference type="InterPro" id="IPR004381">
    <property type="entry name" value="Glycerate_kinase"/>
</dbReference>
<dbReference type="PANTHER" id="PTHR21599:SF0">
    <property type="entry name" value="GLYCERATE KINASE"/>
    <property type="match status" value="1"/>
</dbReference>